<keyword evidence="2" id="KW-1133">Transmembrane helix</keyword>
<evidence type="ECO:0000256" key="1">
    <source>
        <dbReference type="PROSITE-ProRule" id="PRU00339"/>
    </source>
</evidence>
<evidence type="ECO:0000256" key="2">
    <source>
        <dbReference type="SAM" id="Phobius"/>
    </source>
</evidence>
<dbReference type="PROSITE" id="PS50293">
    <property type="entry name" value="TPR_REGION"/>
    <property type="match status" value="1"/>
</dbReference>
<dbReference type="SUPFAM" id="SSF81901">
    <property type="entry name" value="HCP-like"/>
    <property type="match status" value="1"/>
</dbReference>
<feature type="repeat" description="TPR" evidence="1">
    <location>
        <begin position="831"/>
        <end position="864"/>
    </location>
</feature>
<dbReference type="SMART" id="SM00028">
    <property type="entry name" value="TPR"/>
    <property type="match status" value="14"/>
</dbReference>
<dbReference type="PROSITE" id="PS50005">
    <property type="entry name" value="TPR"/>
    <property type="match status" value="9"/>
</dbReference>
<feature type="repeat" description="TPR" evidence="1">
    <location>
        <begin position="452"/>
        <end position="485"/>
    </location>
</feature>
<organism evidence="3 4">
    <name type="scientific">Paractinoplanes deccanensis</name>
    <dbReference type="NCBI Taxonomy" id="113561"/>
    <lineage>
        <taxon>Bacteria</taxon>
        <taxon>Bacillati</taxon>
        <taxon>Actinomycetota</taxon>
        <taxon>Actinomycetes</taxon>
        <taxon>Micromonosporales</taxon>
        <taxon>Micromonosporaceae</taxon>
        <taxon>Paractinoplanes</taxon>
    </lineage>
</organism>
<feature type="transmembrane region" description="Helical" evidence="2">
    <location>
        <begin position="17"/>
        <end position="38"/>
    </location>
</feature>
<dbReference type="InterPro" id="IPR019734">
    <property type="entry name" value="TPR_rpt"/>
</dbReference>
<keyword evidence="4" id="KW-1185">Reference proteome</keyword>
<reference evidence="3 4" key="1">
    <citation type="submission" date="2021-01" db="EMBL/GenBank/DDBJ databases">
        <title>Whole genome shotgun sequence of Actinoplanes deccanensis NBRC 13994.</title>
        <authorList>
            <person name="Komaki H."/>
            <person name="Tamura T."/>
        </authorList>
    </citation>
    <scope>NUCLEOTIDE SEQUENCE [LARGE SCALE GENOMIC DNA]</scope>
    <source>
        <strain evidence="3 4">NBRC 13994</strain>
    </source>
</reference>
<feature type="repeat" description="TPR" evidence="1">
    <location>
        <begin position="657"/>
        <end position="690"/>
    </location>
</feature>
<dbReference type="PANTHER" id="PTHR12558">
    <property type="entry name" value="CELL DIVISION CYCLE 16,23,27"/>
    <property type="match status" value="1"/>
</dbReference>
<protein>
    <recommendedName>
        <fullName evidence="5">Tetratricopeptide repeat protein</fullName>
    </recommendedName>
</protein>
<dbReference type="Pfam" id="PF13181">
    <property type="entry name" value="TPR_8"/>
    <property type="match status" value="1"/>
</dbReference>
<keyword evidence="2" id="KW-0812">Transmembrane</keyword>
<dbReference type="Pfam" id="PF13424">
    <property type="entry name" value="TPR_12"/>
    <property type="match status" value="1"/>
</dbReference>
<feature type="repeat" description="TPR" evidence="1">
    <location>
        <begin position="623"/>
        <end position="656"/>
    </location>
</feature>
<feature type="repeat" description="TPR" evidence="1">
    <location>
        <begin position="554"/>
        <end position="587"/>
    </location>
</feature>
<dbReference type="Pfam" id="PF13432">
    <property type="entry name" value="TPR_16"/>
    <property type="match status" value="4"/>
</dbReference>
<dbReference type="RefSeq" id="WP_203762534.1">
    <property type="nucleotide sequence ID" value="NZ_BAAABO010000006.1"/>
</dbReference>
<evidence type="ECO:0000313" key="3">
    <source>
        <dbReference type="EMBL" id="GID74356.1"/>
    </source>
</evidence>
<dbReference type="Proteomes" id="UP000609879">
    <property type="component" value="Unassembled WGS sequence"/>
</dbReference>
<dbReference type="SUPFAM" id="SSF48452">
    <property type="entry name" value="TPR-like"/>
    <property type="match status" value="2"/>
</dbReference>
<feature type="repeat" description="TPR" evidence="1">
    <location>
        <begin position="520"/>
        <end position="553"/>
    </location>
</feature>
<feature type="transmembrane region" description="Helical" evidence="2">
    <location>
        <begin position="50"/>
        <end position="77"/>
    </location>
</feature>
<feature type="repeat" description="TPR" evidence="1">
    <location>
        <begin position="486"/>
        <end position="519"/>
    </location>
</feature>
<keyword evidence="1" id="KW-0802">TPR repeat</keyword>
<feature type="repeat" description="TPR" evidence="1">
    <location>
        <begin position="418"/>
        <end position="451"/>
    </location>
</feature>
<feature type="repeat" description="TPR" evidence="1">
    <location>
        <begin position="797"/>
        <end position="830"/>
    </location>
</feature>
<dbReference type="InterPro" id="IPR011990">
    <property type="entry name" value="TPR-like_helical_dom_sf"/>
</dbReference>
<sequence length="1007" mass="110349">MVTLHRDTLRWTRRGRLLVRTMVALLAGAGLLTVLVVLTDEGRRDGLRQFRDAALALLQFGGILLLLFLAAGLIVWMSQPMGMAFENATGDQQLDGAPLAQSIAGELQRIEAVHAAGARPPEHRAAARSVSLQPAVLSRRETMAPSVRTPLAPSGRADAVAAIGTVDVAGASLPLGSMLLAVKQLWPLPRSGPAIIGRLYRRDDTLTLTVHVRRSRKATPHEFTLTEPWDDAWQSYNKLVAAAASHIAYELTPGDKGLSNAGFAHLTRALEHYHDFQRHDEPESLRAAVDEAGRIPPADERQPDVRGLVYNLGVCCLQARDLGSAQALLLRARRSDPLDAIICNAVGMLCFEQRRFAEAEEMLRLATQLRPSELWDRPSREECAFAPWNWLGNTYVELADYVKAIEAYGKAAERKVSPAPHTGLGNAYLQQHRWDDAERAYGRALLIDATSAHARCGLGNLEARRGRYQKAFDHYNEALRHDGSFAQAWNGLGEVQAALGRYREAVGSHERALELRPDDPYTLSSLGDTYRRQGDLDRAREVLERALHIDNCAAYVWRNLGELHLDRHSADEALDAFDKAVRSNPRDAVAWDGRARAARILDDGGELERESLWQAAEENPMEPWGWNQLGDAYRRARMFQESLHAHERALSRDPDNSYALDGIGKALLALGDLDLARKMHEAALKINPADAYAPHGIADVLAARGDYAASIAENERALRIDERATYARNSIGDAYERLRDYSEAARHFHMTLDQAGDDAAAVAYALDGLARVALAEGRHAQALEAAQEAHERQPKLASPLVTLGSIYLAQAAYGEAVKAYREALVRDEAAAGAWDGLGRAYVWQGDFATAAETYRKAMSACRDDGRLSLGAADVELRKVVAGSEGGSLDEAVKGYEAAMRLEPALSMVARVRLAVVAAHRGEPETARHYAEQAVGDFGDCWLRQPVADHDLWDLRALALLIGGDPEGAARDREKAEAALPEGGRFDSVRVGVDDLLGAQAVRLDVDL</sequence>
<accession>A0ABQ3Y2Y6</accession>
<evidence type="ECO:0008006" key="5">
    <source>
        <dbReference type="Google" id="ProtNLM"/>
    </source>
</evidence>
<proteinExistence type="predicted"/>
<evidence type="ECO:0000313" key="4">
    <source>
        <dbReference type="Proteomes" id="UP000609879"/>
    </source>
</evidence>
<name>A0ABQ3Y2Y6_9ACTN</name>
<keyword evidence="2" id="KW-0472">Membrane</keyword>
<comment type="caution">
    <text evidence="3">The sequence shown here is derived from an EMBL/GenBank/DDBJ whole genome shotgun (WGS) entry which is preliminary data.</text>
</comment>
<gene>
    <name evidence="3" type="ORF">Ade02nite_29970</name>
</gene>
<dbReference type="Gene3D" id="1.25.40.10">
    <property type="entry name" value="Tetratricopeptide repeat domain"/>
    <property type="match status" value="4"/>
</dbReference>
<dbReference type="EMBL" id="BOMI01000057">
    <property type="protein sequence ID" value="GID74356.1"/>
    <property type="molecule type" value="Genomic_DNA"/>
</dbReference>
<dbReference type="PANTHER" id="PTHR12558:SF13">
    <property type="entry name" value="CELL DIVISION CYCLE PROTEIN 27 HOMOLOG"/>
    <property type="match status" value="1"/>
</dbReference>